<dbReference type="GO" id="GO:0055052">
    <property type="term" value="C:ATP-binding cassette (ABC) transporter complex, substrate-binding subunit-containing"/>
    <property type="evidence" value="ECO:0007669"/>
    <property type="project" value="TreeGrafter"/>
</dbReference>
<organism evidence="4 5">
    <name type="scientific">Pelolinea submarina</name>
    <dbReference type="NCBI Taxonomy" id="913107"/>
    <lineage>
        <taxon>Bacteria</taxon>
        <taxon>Bacillati</taxon>
        <taxon>Chloroflexota</taxon>
        <taxon>Anaerolineae</taxon>
        <taxon>Anaerolineales</taxon>
        <taxon>Anaerolineaceae</taxon>
        <taxon>Pelolinea</taxon>
    </lineage>
</organism>
<dbReference type="GO" id="GO:0042956">
    <property type="term" value="P:maltodextrin transmembrane transport"/>
    <property type="evidence" value="ECO:0007669"/>
    <property type="project" value="TreeGrafter"/>
</dbReference>
<dbReference type="InterPro" id="IPR006059">
    <property type="entry name" value="SBP"/>
</dbReference>
<dbReference type="PROSITE" id="PS51257">
    <property type="entry name" value="PROKAR_LIPOPROTEIN"/>
    <property type="match status" value="1"/>
</dbReference>
<sequence length="452" mass="48895">MKRKMINPKSTKFNQIFRLFVAGLILAVSLLVGCQGQSIIDAVMAESTVKSVATATPQVIELEATAETTEITATPTIPSNIQLTVWVPPQFSPYNETESAELLTGQFKSFMSQNPIVNLDIRVKAASGSGNILDTLLYASQVAPEALPSLVLLSRTDLEQAAEKGLLQPIDEISTTIDESDWFGFAQSMGIVQGTAYGLPFASDALGLVYRNASLTSVQPGWDDVVVQLDSLVFPAADPSVQTTLALYLSAGGSVQDAQGQAFIDSEALISTLTAYQQGLKTGLLSADLLNLQTDDQAWEYYQTNEDEGMITWASRQLQDSENLKLALVPTLGDEPITLAKGWVWCLVEPDDLEKQYAGMLIEYLVDPNFLTEWSPKSGYLPVRPSSLTTWENSVAADAINKLLASAQLRPNTGQVSTFNNGIKTAVQEVLSNQSQPADSAKKAIDSLEVME</sequence>
<protein>
    <submittedName>
        <fullName evidence="4">ABC-type glycerol-3-phosphate transport system substrate-binding protein</fullName>
    </submittedName>
</protein>
<dbReference type="Pfam" id="PF13416">
    <property type="entry name" value="SBP_bac_8"/>
    <property type="match status" value="1"/>
</dbReference>
<dbReference type="Gene3D" id="3.40.190.10">
    <property type="entry name" value="Periplasmic binding protein-like II"/>
    <property type="match status" value="2"/>
</dbReference>
<reference evidence="4 5" key="1">
    <citation type="submission" date="2018-08" db="EMBL/GenBank/DDBJ databases">
        <title>Genomic Encyclopedia of Type Strains, Phase IV (KMG-IV): sequencing the most valuable type-strain genomes for metagenomic binning, comparative biology and taxonomic classification.</title>
        <authorList>
            <person name="Goeker M."/>
        </authorList>
    </citation>
    <scope>NUCLEOTIDE SEQUENCE [LARGE SCALE GENOMIC DNA]</scope>
    <source>
        <strain evidence="4 5">DSM 23923</strain>
    </source>
</reference>
<name>A0A3E0AJ04_9CHLR</name>
<proteinExistence type="inferred from homology"/>
<dbReference type="AlphaFoldDB" id="A0A3E0AJ04"/>
<keyword evidence="3" id="KW-0732">Signal</keyword>
<comment type="caution">
    <text evidence="4">The sequence shown here is derived from an EMBL/GenBank/DDBJ whole genome shotgun (WGS) entry which is preliminary data.</text>
</comment>
<dbReference type="EMBL" id="QUMS01000001">
    <property type="protein sequence ID" value="REG11603.1"/>
    <property type="molecule type" value="Genomic_DNA"/>
</dbReference>
<comment type="similarity">
    <text evidence="1">Belongs to the bacterial solute-binding protein 1 family.</text>
</comment>
<dbReference type="GO" id="GO:1901982">
    <property type="term" value="F:maltose binding"/>
    <property type="evidence" value="ECO:0007669"/>
    <property type="project" value="TreeGrafter"/>
</dbReference>
<dbReference type="SUPFAM" id="SSF53850">
    <property type="entry name" value="Periplasmic binding protein-like II"/>
    <property type="match status" value="1"/>
</dbReference>
<dbReference type="PANTHER" id="PTHR30061:SF50">
    <property type="entry name" value="MALTOSE_MALTODEXTRIN-BINDING PERIPLASMIC PROTEIN"/>
    <property type="match status" value="1"/>
</dbReference>
<dbReference type="PANTHER" id="PTHR30061">
    <property type="entry name" value="MALTOSE-BINDING PERIPLASMIC PROTEIN"/>
    <property type="match status" value="1"/>
</dbReference>
<evidence type="ECO:0000313" key="4">
    <source>
        <dbReference type="EMBL" id="REG11603.1"/>
    </source>
</evidence>
<keyword evidence="2" id="KW-0813">Transport</keyword>
<evidence type="ECO:0000256" key="2">
    <source>
        <dbReference type="ARBA" id="ARBA00022448"/>
    </source>
</evidence>
<evidence type="ECO:0000313" key="5">
    <source>
        <dbReference type="Proteomes" id="UP000256388"/>
    </source>
</evidence>
<dbReference type="GO" id="GO:0015768">
    <property type="term" value="P:maltose transport"/>
    <property type="evidence" value="ECO:0007669"/>
    <property type="project" value="TreeGrafter"/>
</dbReference>
<evidence type="ECO:0000256" key="1">
    <source>
        <dbReference type="ARBA" id="ARBA00008520"/>
    </source>
</evidence>
<gene>
    <name evidence="4" type="ORF">DFR64_1495</name>
</gene>
<dbReference type="Proteomes" id="UP000256388">
    <property type="component" value="Unassembled WGS sequence"/>
</dbReference>
<evidence type="ECO:0000256" key="3">
    <source>
        <dbReference type="ARBA" id="ARBA00022729"/>
    </source>
</evidence>
<accession>A0A3E0AJ04</accession>
<keyword evidence="5" id="KW-1185">Reference proteome</keyword>